<evidence type="ECO:0000313" key="3">
    <source>
        <dbReference type="EMBL" id="PZP47373.1"/>
    </source>
</evidence>
<dbReference type="AlphaFoldDB" id="A0A2W5EXY4"/>
<organism evidence="3 4">
    <name type="scientific">Pseudopedobacter saltans</name>
    <dbReference type="NCBI Taxonomy" id="151895"/>
    <lineage>
        <taxon>Bacteria</taxon>
        <taxon>Pseudomonadati</taxon>
        <taxon>Bacteroidota</taxon>
        <taxon>Sphingobacteriia</taxon>
        <taxon>Sphingobacteriales</taxon>
        <taxon>Sphingobacteriaceae</taxon>
        <taxon>Pseudopedobacter</taxon>
    </lineage>
</organism>
<sequence length="196" mass="22874">MFFINVLTPNTNFQNSSFQNSNISNLLSNSYISIAYIILLFLNLIFFLNKYYKDQRIKQSNSSFEIPFELTTVISNWKSNLNIKRSIQVVINEVATSPFTTGFIKPVIVLPLSFINHLDCSQMEAVLLHEIWHIKRYDYLFLLSQIVMEKIMYFNPFFLQIGKAIHEDRELSCDLAAINLTNYKSNSYIKTLLLFA</sequence>
<dbReference type="EMBL" id="QFOI01000194">
    <property type="protein sequence ID" value="PZP47373.1"/>
    <property type="molecule type" value="Genomic_DNA"/>
</dbReference>
<dbReference type="InterPro" id="IPR008756">
    <property type="entry name" value="Peptidase_M56"/>
</dbReference>
<dbReference type="Proteomes" id="UP000249645">
    <property type="component" value="Unassembled WGS sequence"/>
</dbReference>
<reference evidence="3 4" key="1">
    <citation type="submission" date="2017-11" db="EMBL/GenBank/DDBJ databases">
        <title>Infants hospitalized years apart are colonized by the same room-sourced microbial strains.</title>
        <authorList>
            <person name="Brooks B."/>
            <person name="Olm M.R."/>
            <person name="Firek B.A."/>
            <person name="Baker R."/>
            <person name="Thomas B.C."/>
            <person name="Morowitz M.J."/>
            <person name="Banfield J.F."/>
        </authorList>
    </citation>
    <scope>NUCLEOTIDE SEQUENCE [LARGE SCALE GENOMIC DNA]</scope>
    <source>
        <strain evidence="3">S2_009_000_R2_76</strain>
    </source>
</reference>
<proteinExistence type="predicted"/>
<dbReference type="PANTHER" id="PTHR34978">
    <property type="entry name" value="POSSIBLE SENSOR-TRANSDUCER PROTEIN BLAR"/>
    <property type="match status" value="1"/>
</dbReference>
<evidence type="ECO:0000256" key="1">
    <source>
        <dbReference type="SAM" id="Phobius"/>
    </source>
</evidence>
<dbReference type="Pfam" id="PF05569">
    <property type="entry name" value="Peptidase_M56"/>
    <property type="match status" value="1"/>
</dbReference>
<keyword evidence="1" id="KW-0472">Membrane</keyword>
<dbReference type="InterPro" id="IPR052173">
    <property type="entry name" value="Beta-lactam_resp_regulator"/>
</dbReference>
<accession>A0A2W5EXY4</accession>
<feature type="transmembrane region" description="Helical" evidence="1">
    <location>
        <begin position="30"/>
        <end position="48"/>
    </location>
</feature>
<feature type="non-terminal residue" evidence="3">
    <location>
        <position position="196"/>
    </location>
</feature>
<evidence type="ECO:0000259" key="2">
    <source>
        <dbReference type="Pfam" id="PF05569"/>
    </source>
</evidence>
<evidence type="ECO:0000313" key="4">
    <source>
        <dbReference type="Proteomes" id="UP000249645"/>
    </source>
</evidence>
<dbReference type="Gene3D" id="3.30.2010.10">
    <property type="entry name" value="Metalloproteases ('zincins'), catalytic domain"/>
    <property type="match status" value="1"/>
</dbReference>
<dbReference type="PANTHER" id="PTHR34978:SF3">
    <property type="entry name" value="SLR0241 PROTEIN"/>
    <property type="match status" value="1"/>
</dbReference>
<feature type="domain" description="Peptidase M56" evidence="2">
    <location>
        <begin position="14"/>
        <end position="193"/>
    </location>
</feature>
<gene>
    <name evidence="3" type="ORF">DI598_11045</name>
</gene>
<keyword evidence="1" id="KW-0812">Transmembrane</keyword>
<name>A0A2W5EXY4_9SPHI</name>
<dbReference type="CDD" id="cd07341">
    <property type="entry name" value="M56_BlaR1_MecR1_like"/>
    <property type="match status" value="1"/>
</dbReference>
<protein>
    <recommendedName>
        <fullName evidence="2">Peptidase M56 domain-containing protein</fullName>
    </recommendedName>
</protein>
<keyword evidence="1" id="KW-1133">Transmembrane helix</keyword>
<comment type="caution">
    <text evidence="3">The sequence shown here is derived from an EMBL/GenBank/DDBJ whole genome shotgun (WGS) entry which is preliminary data.</text>
</comment>